<sequence>MAYPAAVENAMMMGSQDPNYNPANVMRSYGNLALRKKRWREEFDTGQANWAKEFGLKEREQDFREGAFQSELGITQTKLDEAIKEASFQRGYGVLSMGAGTPEERAQFYGQYDMPFTEEGSYKIPGYGNVYGDQAVGMMKSGGGGGLNIPGGGF</sequence>
<name>X0TDD7_9ZZZZ</name>
<dbReference type="AlphaFoldDB" id="X0TDD7"/>
<protein>
    <submittedName>
        <fullName evidence="1">Uncharacterized protein</fullName>
    </submittedName>
</protein>
<evidence type="ECO:0000313" key="1">
    <source>
        <dbReference type="EMBL" id="GAF91234.1"/>
    </source>
</evidence>
<organism evidence="1">
    <name type="scientific">marine sediment metagenome</name>
    <dbReference type="NCBI Taxonomy" id="412755"/>
    <lineage>
        <taxon>unclassified sequences</taxon>
        <taxon>metagenomes</taxon>
        <taxon>ecological metagenomes</taxon>
    </lineage>
</organism>
<proteinExistence type="predicted"/>
<gene>
    <name evidence="1" type="ORF">S01H1_29573</name>
</gene>
<accession>X0TDD7</accession>
<dbReference type="EMBL" id="BARS01018147">
    <property type="protein sequence ID" value="GAF91234.1"/>
    <property type="molecule type" value="Genomic_DNA"/>
</dbReference>
<feature type="non-terminal residue" evidence="1">
    <location>
        <position position="154"/>
    </location>
</feature>
<reference evidence="1" key="1">
    <citation type="journal article" date="2014" name="Front. Microbiol.">
        <title>High frequency of phylogenetically diverse reductive dehalogenase-homologous genes in deep subseafloor sedimentary metagenomes.</title>
        <authorList>
            <person name="Kawai M."/>
            <person name="Futagami T."/>
            <person name="Toyoda A."/>
            <person name="Takaki Y."/>
            <person name="Nishi S."/>
            <person name="Hori S."/>
            <person name="Arai W."/>
            <person name="Tsubouchi T."/>
            <person name="Morono Y."/>
            <person name="Uchiyama I."/>
            <person name="Ito T."/>
            <person name="Fujiyama A."/>
            <person name="Inagaki F."/>
            <person name="Takami H."/>
        </authorList>
    </citation>
    <scope>NUCLEOTIDE SEQUENCE</scope>
    <source>
        <strain evidence="1">Expedition CK06-06</strain>
    </source>
</reference>
<comment type="caution">
    <text evidence="1">The sequence shown here is derived from an EMBL/GenBank/DDBJ whole genome shotgun (WGS) entry which is preliminary data.</text>
</comment>